<dbReference type="EMBL" id="LNGF01000040">
    <property type="protein sequence ID" value="KYC46906.1"/>
    <property type="molecule type" value="Genomic_DNA"/>
</dbReference>
<feature type="domain" description="Flavodoxin-like" evidence="1">
    <location>
        <begin position="3"/>
        <end position="142"/>
    </location>
</feature>
<protein>
    <submittedName>
        <fullName evidence="2">Flavodoxin</fullName>
    </submittedName>
</protein>
<dbReference type="Gene3D" id="3.40.50.360">
    <property type="match status" value="1"/>
</dbReference>
<dbReference type="InterPro" id="IPR029039">
    <property type="entry name" value="Flavoprotein-like_sf"/>
</dbReference>
<evidence type="ECO:0000313" key="3">
    <source>
        <dbReference type="Proteomes" id="UP000091929"/>
    </source>
</evidence>
<dbReference type="PROSITE" id="PS50902">
    <property type="entry name" value="FLAVODOXIN_LIKE"/>
    <property type="match status" value="1"/>
</dbReference>
<dbReference type="AlphaFoldDB" id="A0A150IPB0"/>
<proteinExistence type="predicted"/>
<dbReference type="Pfam" id="PF12724">
    <property type="entry name" value="Flavodoxin_5"/>
    <property type="match status" value="1"/>
</dbReference>
<accession>A0A150IPB0</accession>
<evidence type="ECO:0000313" key="2">
    <source>
        <dbReference type="EMBL" id="KYC46906.1"/>
    </source>
</evidence>
<dbReference type="InterPro" id="IPR026816">
    <property type="entry name" value="Flavodoxin_dom"/>
</dbReference>
<sequence>MKVCILYDSKYGTGKSCMEYLGSIIKEKGNDVDIYSVKEISPSSMPDTEIYIFSAPTHLGHVSGKMKGFLKKIENKEGKKYSVITTCMAPDKTQATENMENILREKGMIRASNSIKIKVKTIKGPAEESSKEQLKELAEELLKELG</sequence>
<dbReference type="InterPro" id="IPR008254">
    <property type="entry name" value="Flavodoxin/NO_synth"/>
</dbReference>
<gene>
    <name evidence="2" type="ORF">APG11_01584</name>
</gene>
<organism evidence="2 3">
    <name type="scientific">Candidatus Methanofastidiosum methylothiophilum</name>
    <dbReference type="NCBI Taxonomy" id="1705564"/>
    <lineage>
        <taxon>Archaea</taxon>
        <taxon>Methanobacteriati</taxon>
        <taxon>Methanobacteriota</taxon>
        <taxon>Stenosarchaea group</taxon>
        <taxon>Candidatus Methanofastidiosia</taxon>
        <taxon>Candidatus Methanofastidiosales</taxon>
        <taxon>Candidatus Methanofastidiosaceae</taxon>
        <taxon>Candidatus Methanofastidiosum</taxon>
    </lineage>
</organism>
<dbReference type="GO" id="GO:0010181">
    <property type="term" value="F:FMN binding"/>
    <property type="evidence" value="ECO:0007669"/>
    <property type="project" value="InterPro"/>
</dbReference>
<name>A0A150IPB0_9EURY</name>
<comment type="caution">
    <text evidence="2">The sequence shown here is derived from an EMBL/GenBank/DDBJ whole genome shotgun (WGS) entry which is preliminary data.</text>
</comment>
<reference evidence="2 3" key="1">
    <citation type="journal article" date="2016" name="ISME J.">
        <title>Chasing the elusive Euryarchaeota class WSA2: genomes reveal a uniquely fastidious methyl-reducing methanogen.</title>
        <authorList>
            <person name="Nobu M.K."/>
            <person name="Narihiro T."/>
            <person name="Kuroda K."/>
            <person name="Mei R."/>
            <person name="Liu W.T."/>
        </authorList>
    </citation>
    <scope>NUCLEOTIDE SEQUENCE [LARGE SCALE GENOMIC DNA]</scope>
    <source>
        <strain evidence="2">B15fssc0709_Meth_Bin003</strain>
    </source>
</reference>
<evidence type="ECO:0000259" key="1">
    <source>
        <dbReference type="PROSITE" id="PS50902"/>
    </source>
</evidence>
<dbReference type="SUPFAM" id="SSF52218">
    <property type="entry name" value="Flavoproteins"/>
    <property type="match status" value="1"/>
</dbReference>
<dbReference type="Proteomes" id="UP000091929">
    <property type="component" value="Unassembled WGS sequence"/>
</dbReference>